<accession>A0A6D2I2S5</accession>
<protein>
    <recommendedName>
        <fullName evidence="1">Arabidopsis retrotransposon Orf1 C-terminal domain-containing protein</fullName>
    </recommendedName>
</protein>
<feature type="domain" description="Arabidopsis retrotransposon Orf1 C-terminal" evidence="1">
    <location>
        <begin position="3"/>
        <end position="185"/>
    </location>
</feature>
<reference evidence="2" key="1">
    <citation type="submission" date="2020-01" db="EMBL/GenBank/DDBJ databases">
        <authorList>
            <person name="Mishra B."/>
        </authorList>
    </citation>
    <scope>NUCLEOTIDE SEQUENCE [LARGE SCALE GENOMIC DNA]</scope>
</reference>
<name>A0A6D2I2S5_9BRAS</name>
<evidence type="ECO:0000259" key="1">
    <source>
        <dbReference type="Pfam" id="PF03078"/>
    </source>
</evidence>
<dbReference type="Pfam" id="PF03078">
    <property type="entry name" value="ATHILA"/>
    <property type="match status" value="1"/>
</dbReference>
<comment type="caution">
    <text evidence="2">The sequence shown here is derived from an EMBL/GenBank/DDBJ whole genome shotgun (WGS) entry which is preliminary data.</text>
</comment>
<dbReference type="AlphaFoldDB" id="A0A6D2I2S5"/>
<evidence type="ECO:0000313" key="3">
    <source>
        <dbReference type="Proteomes" id="UP000467841"/>
    </source>
</evidence>
<sequence length="186" mass="21917">MFQEHYDALFSMDFVETKYPHDKTMKGLGIFDDVELVLKNMHLAWFLSHRMESYKELTCEFLDSLRYHRYEEEDRAYLDQGLGWITFLADGVKKEVTFSQLEILFDFNYGEGTEWKFKKRELQSVWTTIVEGVYSSSRSKNAQIRSPVLRYVHKALANTFFARKATCKITEGELQLLDMGIKPILP</sequence>
<keyword evidence="3" id="KW-1185">Reference proteome</keyword>
<gene>
    <name evidence="2" type="ORF">MERR_LOCUS11084</name>
</gene>
<dbReference type="InterPro" id="IPR004312">
    <property type="entry name" value="ATHILA_Orf1_C"/>
</dbReference>
<dbReference type="OrthoDB" id="1750933at2759"/>
<organism evidence="2 3">
    <name type="scientific">Microthlaspi erraticum</name>
    <dbReference type="NCBI Taxonomy" id="1685480"/>
    <lineage>
        <taxon>Eukaryota</taxon>
        <taxon>Viridiplantae</taxon>
        <taxon>Streptophyta</taxon>
        <taxon>Embryophyta</taxon>
        <taxon>Tracheophyta</taxon>
        <taxon>Spermatophyta</taxon>
        <taxon>Magnoliopsida</taxon>
        <taxon>eudicotyledons</taxon>
        <taxon>Gunneridae</taxon>
        <taxon>Pentapetalae</taxon>
        <taxon>rosids</taxon>
        <taxon>malvids</taxon>
        <taxon>Brassicales</taxon>
        <taxon>Brassicaceae</taxon>
        <taxon>Coluteocarpeae</taxon>
        <taxon>Microthlaspi</taxon>
    </lineage>
</organism>
<evidence type="ECO:0000313" key="2">
    <source>
        <dbReference type="EMBL" id="CAA7023849.1"/>
    </source>
</evidence>
<dbReference type="EMBL" id="CACVBM020000832">
    <property type="protein sequence ID" value="CAA7023849.1"/>
    <property type="molecule type" value="Genomic_DNA"/>
</dbReference>
<proteinExistence type="predicted"/>
<dbReference type="Proteomes" id="UP000467841">
    <property type="component" value="Unassembled WGS sequence"/>
</dbReference>